<keyword evidence="2" id="KW-0732">Signal</keyword>
<evidence type="ECO:0000256" key="1">
    <source>
        <dbReference type="SAM" id="Coils"/>
    </source>
</evidence>
<dbReference type="RefSeq" id="WP_093367393.1">
    <property type="nucleotide sequence ID" value="NZ_FOZZ01000015.1"/>
</dbReference>
<gene>
    <name evidence="4" type="ORF">SAMN05660206_11519</name>
</gene>
<feature type="chain" id="PRO_5011453972" evidence="2">
    <location>
        <begin position="33"/>
        <end position="227"/>
    </location>
</feature>
<name>A0A1I6VM46_9SPHI</name>
<dbReference type="Pfam" id="PF12867">
    <property type="entry name" value="DinB_2"/>
    <property type="match status" value="1"/>
</dbReference>
<dbReference type="AlphaFoldDB" id="A0A1I6VM46"/>
<evidence type="ECO:0000259" key="3">
    <source>
        <dbReference type="Pfam" id="PF12867"/>
    </source>
</evidence>
<keyword evidence="1" id="KW-0175">Coiled coil</keyword>
<dbReference type="EMBL" id="FOZZ01000015">
    <property type="protein sequence ID" value="SFT14504.1"/>
    <property type="molecule type" value="Genomic_DNA"/>
</dbReference>
<sequence length="227" mass="25424">MKTPQRFITKGTTTLGASLLLALGLGLSTTTAHTPYIAIEQVPVSSDQDTTELNKLIQYYERTAENLKRNIEGLSKAQLQFSPGEGKWSISQCVDHIVLSEKMIFGMTKQELDKPVPAGEKEKVTQTDDEISQMITNRTQKYEAPPMLQGSGKYNTSEQAWDDFINGRKVMMDYIQQADVADLRNHVMKLPTGVADGYQNLLFIAAHTARHILQIEEVKAHPDFPKN</sequence>
<protein>
    <submittedName>
        <fullName evidence="4">DinB superfamily protein</fullName>
    </submittedName>
</protein>
<evidence type="ECO:0000313" key="5">
    <source>
        <dbReference type="Proteomes" id="UP000198785"/>
    </source>
</evidence>
<feature type="coiled-coil region" evidence="1">
    <location>
        <begin position="50"/>
        <end position="77"/>
    </location>
</feature>
<evidence type="ECO:0000313" key="4">
    <source>
        <dbReference type="EMBL" id="SFT14504.1"/>
    </source>
</evidence>
<dbReference type="SUPFAM" id="SSF109854">
    <property type="entry name" value="DinB/YfiT-like putative metalloenzymes"/>
    <property type="match status" value="1"/>
</dbReference>
<organism evidence="4 5">
    <name type="scientific">Sphingobacterium wenxiniae</name>
    <dbReference type="NCBI Taxonomy" id="683125"/>
    <lineage>
        <taxon>Bacteria</taxon>
        <taxon>Pseudomonadati</taxon>
        <taxon>Bacteroidota</taxon>
        <taxon>Sphingobacteriia</taxon>
        <taxon>Sphingobacteriales</taxon>
        <taxon>Sphingobacteriaceae</taxon>
        <taxon>Sphingobacterium</taxon>
    </lineage>
</organism>
<dbReference type="InterPro" id="IPR034660">
    <property type="entry name" value="DinB/YfiT-like"/>
</dbReference>
<keyword evidence="5" id="KW-1185">Reference proteome</keyword>
<dbReference type="STRING" id="683125.SAMN05660206_11519"/>
<evidence type="ECO:0000256" key="2">
    <source>
        <dbReference type="SAM" id="SignalP"/>
    </source>
</evidence>
<dbReference type="InterPro" id="IPR024775">
    <property type="entry name" value="DinB-like"/>
</dbReference>
<feature type="signal peptide" evidence="2">
    <location>
        <begin position="1"/>
        <end position="32"/>
    </location>
</feature>
<dbReference type="Proteomes" id="UP000198785">
    <property type="component" value="Unassembled WGS sequence"/>
</dbReference>
<dbReference type="Gene3D" id="1.20.120.450">
    <property type="entry name" value="dinb family like domain"/>
    <property type="match status" value="1"/>
</dbReference>
<dbReference type="OrthoDB" id="9807923at2"/>
<accession>A0A1I6VM46</accession>
<proteinExistence type="predicted"/>
<feature type="domain" description="DinB-like" evidence="3">
    <location>
        <begin position="60"/>
        <end position="215"/>
    </location>
</feature>
<reference evidence="4 5" key="1">
    <citation type="submission" date="2016-10" db="EMBL/GenBank/DDBJ databases">
        <authorList>
            <person name="de Groot N.N."/>
        </authorList>
    </citation>
    <scope>NUCLEOTIDE SEQUENCE [LARGE SCALE GENOMIC DNA]</scope>
    <source>
        <strain evidence="4 5">DSM 22789</strain>
    </source>
</reference>